<dbReference type="Proteomes" id="UP000499080">
    <property type="component" value="Unassembled WGS sequence"/>
</dbReference>
<gene>
    <name evidence="1" type="ORF">AVEN_233494_1</name>
</gene>
<proteinExistence type="predicted"/>
<name>A0A4Y2N7D1_ARAVE</name>
<reference evidence="1 2" key="1">
    <citation type="journal article" date="2019" name="Sci. Rep.">
        <title>Orb-weaving spider Araneus ventricosus genome elucidates the spidroin gene catalogue.</title>
        <authorList>
            <person name="Kono N."/>
            <person name="Nakamura H."/>
            <person name="Ohtoshi R."/>
            <person name="Moran D.A.P."/>
            <person name="Shinohara A."/>
            <person name="Yoshida Y."/>
            <person name="Fujiwara M."/>
            <person name="Mori M."/>
            <person name="Tomita M."/>
            <person name="Arakawa K."/>
        </authorList>
    </citation>
    <scope>NUCLEOTIDE SEQUENCE [LARGE SCALE GENOMIC DNA]</scope>
</reference>
<keyword evidence="2" id="KW-1185">Reference proteome</keyword>
<organism evidence="1 2">
    <name type="scientific">Araneus ventricosus</name>
    <name type="common">Orbweaver spider</name>
    <name type="synonym">Epeira ventricosa</name>
    <dbReference type="NCBI Taxonomy" id="182803"/>
    <lineage>
        <taxon>Eukaryota</taxon>
        <taxon>Metazoa</taxon>
        <taxon>Ecdysozoa</taxon>
        <taxon>Arthropoda</taxon>
        <taxon>Chelicerata</taxon>
        <taxon>Arachnida</taxon>
        <taxon>Araneae</taxon>
        <taxon>Araneomorphae</taxon>
        <taxon>Entelegynae</taxon>
        <taxon>Araneoidea</taxon>
        <taxon>Araneidae</taxon>
        <taxon>Araneus</taxon>
    </lineage>
</organism>
<accession>A0A4Y2N7D1</accession>
<protein>
    <recommendedName>
        <fullName evidence="3">Endonuclease/exonuclease/phosphatase domain-containing protein</fullName>
    </recommendedName>
</protein>
<dbReference type="Gene3D" id="3.60.10.10">
    <property type="entry name" value="Endonuclease/exonuclease/phosphatase"/>
    <property type="match status" value="1"/>
</dbReference>
<evidence type="ECO:0000313" key="1">
    <source>
        <dbReference type="EMBL" id="GBN35295.1"/>
    </source>
</evidence>
<dbReference type="AlphaFoldDB" id="A0A4Y2N7D1"/>
<comment type="caution">
    <text evidence="1">The sequence shown here is derived from an EMBL/GenBank/DDBJ whole genome shotgun (WGS) entry which is preliminary data.</text>
</comment>
<dbReference type="EMBL" id="BGPR01008675">
    <property type="protein sequence ID" value="GBN35295.1"/>
    <property type="molecule type" value="Genomic_DNA"/>
</dbReference>
<evidence type="ECO:0008006" key="3">
    <source>
        <dbReference type="Google" id="ProtNLM"/>
    </source>
</evidence>
<evidence type="ECO:0000313" key="2">
    <source>
        <dbReference type="Proteomes" id="UP000499080"/>
    </source>
</evidence>
<dbReference type="SUPFAM" id="SSF56219">
    <property type="entry name" value="DNase I-like"/>
    <property type="match status" value="1"/>
</dbReference>
<sequence length="95" mass="10501">MGTFLSWNCRGIQSKLQDLKGFINFFNPVCIGLQETLSSNIPLKLRVYNSVRKDTTTGSNHSGGVCVLISNLYPSIPLTLHTTLQAVAVQFMLEL</sequence>
<dbReference type="InterPro" id="IPR036691">
    <property type="entry name" value="Endo/exonu/phosph_ase_sf"/>
</dbReference>